<dbReference type="InterPro" id="IPR036514">
    <property type="entry name" value="SGNH_hydro_sf"/>
</dbReference>
<dbReference type="EMBL" id="SIJB01000008">
    <property type="protein sequence ID" value="NBI28041.1"/>
    <property type="molecule type" value="Genomic_DNA"/>
</dbReference>
<comment type="caution">
    <text evidence="2">The sequence shown here is derived from an EMBL/GenBank/DDBJ whole genome shotgun (WGS) entry which is preliminary data.</text>
</comment>
<dbReference type="Gene3D" id="3.40.50.1110">
    <property type="entry name" value="SGNH hydrolase"/>
    <property type="match status" value="1"/>
</dbReference>
<dbReference type="InterPro" id="IPR051532">
    <property type="entry name" value="Ester_Hydrolysis_Enzymes"/>
</dbReference>
<reference evidence="2 3" key="1">
    <citation type="submission" date="2019-01" db="EMBL/GenBank/DDBJ databases">
        <title>Chengkuizengella sp. nov., isolated from deep-sea sediment of East Pacific Ocean.</title>
        <authorList>
            <person name="Yang J."/>
            <person name="Lai Q."/>
            <person name="Shao Z."/>
        </authorList>
    </citation>
    <scope>NUCLEOTIDE SEQUENCE [LARGE SCALE GENOMIC DNA]</scope>
    <source>
        <strain evidence="2 3">YPA3-1-1</strain>
    </source>
</reference>
<dbReference type="Pfam" id="PF13472">
    <property type="entry name" value="Lipase_GDSL_2"/>
    <property type="match status" value="1"/>
</dbReference>
<sequence length="259" mass="29284">MRSSRLLWSVILIVALLTTSIFIYGFVNAIQTVVYPDGSNLTTPDEERIEDIAPSDDDIVILSLGDSLTEGTGDRSENGYVGVVKNLLEKNEEKPVFLHTFAVDGYTTSQLLDFISTQNGTRTSIKQANLILMTIGGNDMFSPGEEIIIETSREYMTNALENLDKIFAELQSLNPEADIIYVGLYNPFTEIDKDGEISLFVQEWNNEVFKITTKYKQALFIPTFDLFYKNTKNYLSSDVYHPNEEGYKRIGERIVKALQ</sequence>
<protein>
    <submittedName>
        <fullName evidence="2">Lipase</fullName>
    </submittedName>
</protein>
<dbReference type="SUPFAM" id="SSF52266">
    <property type="entry name" value="SGNH hydrolase"/>
    <property type="match status" value="1"/>
</dbReference>
<feature type="domain" description="SGNH hydrolase-type esterase" evidence="1">
    <location>
        <begin position="64"/>
        <end position="249"/>
    </location>
</feature>
<dbReference type="GO" id="GO:0004622">
    <property type="term" value="F:phosphatidylcholine lysophospholipase activity"/>
    <property type="evidence" value="ECO:0007669"/>
    <property type="project" value="TreeGrafter"/>
</dbReference>
<proteinExistence type="predicted"/>
<evidence type="ECO:0000313" key="2">
    <source>
        <dbReference type="EMBL" id="NBI28041.1"/>
    </source>
</evidence>
<keyword evidence="3" id="KW-1185">Reference proteome</keyword>
<dbReference type="Proteomes" id="UP000448943">
    <property type="component" value="Unassembled WGS sequence"/>
</dbReference>
<evidence type="ECO:0000313" key="3">
    <source>
        <dbReference type="Proteomes" id="UP000448943"/>
    </source>
</evidence>
<dbReference type="PANTHER" id="PTHR30383">
    <property type="entry name" value="THIOESTERASE 1/PROTEASE 1/LYSOPHOSPHOLIPASE L1"/>
    <property type="match status" value="1"/>
</dbReference>
<dbReference type="PANTHER" id="PTHR30383:SF27">
    <property type="entry name" value="SPORE GERMINATION LIPASE LIPC"/>
    <property type="match status" value="1"/>
</dbReference>
<gene>
    <name evidence="2" type="ORF">ERL59_03580</name>
</gene>
<accession>A0A6N9PX03</accession>
<dbReference type="OrthoDB" id="252349at2"/>
<evidence type="ECO:0000259" key="1">
    <source>
        <dbReference type="Pfam" id="PF13472"/>
    </source>
</evidence>
<dbReference type="RefSeq" id="WP_160644608.1">
    <property type="nucleotide sequence ID" value="NZ_SIJB01000008.1"/>
</dbReference>
<dbReference type="AlphaFoldDB" id="A0A6N9PX03"/>
<dbReference type="InterPro" id="IPR013830">
    <property type="entry name" value="SGNH_hydro"/>
</dbReference>
<name>A0A6N9PX03_9BACL</name>
<organism evidence="2 3">
    <name type="scientific">Chengkuizengella marina</name>
    <dbReference type="NCBI Taxonomy" id="2507566"/>
    <lineage>
        <taxon>Bacteria</taxon>
        <taxon>Bacillati</taxon>
        <taxon>Bacillota</taxon>
        <taxon>Bacilli</taxon>
        <taxon>Bacillales</taxon>
        <taxon>Paenibacillaceae</taxon>
        <taxon>Chengkuizengella</taxon>
    </lineage>
</organism>